<dbReference type="GO" id="GO:0008677">
    <property type="term" value="F:2-dehydropantoate 2-reductase activity"/>
    <property type="evidence" value="ECO:0007669"/>
    <property type="project" value="UniProtKB-EC"/>
</dbReference>
<evidence type="ECO:0000313" key="8">
    <source>
        <dbReference type="Proteomes" id="UP000241436"/>
    </source>
</evidence>
<dbReference type="NCBIfam" id="TIGR00745">
    <property type="entry name" value="apbA_panE"/>
    <property type="match status" value="1"/>
</dbReference>
<dbReference type="AlphaFoldDB" id="A0A2T4U0S3"/>
<keyword evidence="3 4" id="KW-0560">Oxidoreductase</keyword>
<dbReference type="EMBL" id="NVQC01000009">
    <property type="protein sequence ID" value="PTL36975.1"/>
    <property type="molecule type" value="Genomic_DNA"/>
</dbReference>
<dbReference type="Proteomes" id="UP000241436">
    <property type="component" value="Unassembled WGS sequence"/>
</dbReference>
<organism evidence="7 8">
    <name type="scientific">Candidatus Methylomirabilis limnetica</name>
    <dbReference type="NCBI Taxonomy" id="2033718"/>
    <lineage>
        <taxon>Bacteria</taxon>
        <taxon>Candidatus Methylomirabilota</taxon>
        <taxon>Candidatus Methylomirabilia</taxon>
        <taxon>Candidatus Methylomirabilales</taxon>
        <taxon>Candidatus Methylomirabilaceae</taxon>
        <taxon>Candidatus Methylomirabilis</taxon>
    </lineage>
</organism>
<dbReference type="InterPro" id="IPR051402">
    <property type="entry name" value="KPR-Related"/>
</dbReference>
<dbReference type="SUPFAM" id="SSF51735">
    <property type="entry name" value="NAD(P)-binding Rossmann-fold domains"/>
    <property type="match status" value="1"/>
</dbReference>
<evidence type="ECO:0000256" key="3">
    <source>
        <dbReference type="ARBA" id="ARBA00023002"/>
    </source>
</evidence>
<dbReference type="Gene3D" id="1.10.1040.10">
    <property type="entry name" value="N-(1-d-carboxylethyl)-l-norvaline Dehydrogenase, domain 2"/>
    <property type="match status" value="1"/>
</dbReference>
<dbReference type="InterPro" id="IPR036291">
    <property type="entry name" value="NAD(P)-bd_dom_sf"/>
</dbReference>
<proteinExistence type="inferred from homology"/>
<evidence type="ECO:0000259" key="6">
    <source>
        <dbReference type="Pfam" id="PF08546"/>
    </source>
</evidence>
<dbReference type="FunFam" id="3.40.50.720:FF:000307">
    <property type="entry name" value="2-dehydropantoate 2-reductase"/>
    <property type="match status" value="1"/>
</dbReference>
<feature type="domain" description="Ketopantoate reductase N-terminal" evidence="5">
    <location>
        <begin position="19"/>
        <end position="166"/>
    </location>
</feature>
<dbReference type="FunFam" id="1.10.1040.10:FF:000017">
    <property type="entry name" value="2-dehydropantoate 2-reductase"/>
    <property type="match status" value="1"/>
</dbReference>
<dbReference type="InterPro" id="IPR013332">
    <property type="entry name" value="KPR_N"/>
</dbReference>
<comment type="pathway">
    <text evidence="4">Cofactor biosynthesis; (R)-pantothenate biosynthesis; (R)-pantoate from 3-methyl-2-oxobutanoate: step 2/2.</text>
</comment>
<evidence type="ECO:0000313" key="7">
    <source>
        <dbReference type="EMBL" id="PTL36975.1"/>
    </source>
</evidence>
<feature type="domain" description="Ketopantoate reductase C-terminal" evidence="6">
    <location>
        <begin position="192"/>
        <end position="314"/>
    </location>
</feature>
<comment type="caution">
    <text evidence="7">The sequence shown here is derived from an EMBL/GenBank/DDBJ whole genome shotgun (WGS) entry which is preliminary data.</text>
</comment>
<evidence type="ECO:0000259" key="5">
    <source>
        <dbReference type="Pfam" id="PF02558"/>
    </source>
</evidence>
<dbReference type="UniPathway" id="UPA00028">
    <property type="reaction ID" value="UER00004"/>
</dbReference>
<sequence length="318" mass="33888">MRIIQWAGTPLTRGERMKVAVVGVGAVGGYFGGLLAKGGVDVTFIARGERLEALRARGLTVKSGKGDFSIRIDATDDPAEVGPVNLVLFCVKSYDTESAIRQALPMVGQETLVLSLQNGIDNEEKISSFIGTGKVLAGVAYIGASVLEPGVILHQEGGKIVFGEIDGGVSERVVSLKAFFDRCGLPAEGSPDMKKILWTKLAWNAPFNAINTLVGGPVKAIIENSHTLELARQVTEEVVTVANASGVRLAFAEVWERNLQFSQGYNVKTSMLQDLEASKPLECEALNGVIIKKAAELGLPTPYNFALYALLSGLQIVS</sequence>
<evidence type="ECO:0000256" key="4">
    <source>
        <dbReference type="RuleBase" id="RU362068"/>
    </source>
</evidence>
<dbReference type="Gene3D" id="3.40.50.720">
    <property type="entry name" value="NAD(P)-binding Rossmann-like Domain"/>
    <property type="match status" value="1"/>
</dbReference>
<dbReference type="InterPro" id="IPR013752">
    <property type="entry name" value="KPA_reductase"/>
</dbReference>
<dbReference type="EC" id="1.1.1.169" evidence="4"/>
<evidence type="ECO:0000256" key="1">
    <source>
        <dbReference type="ARBA" id="ARBA00007870"/>
    </source>
</evidence>
<accession>A0A2T4U0S3</accession>
<keyword evidence="4" id="KW-0566">Pantothenate biosynthesis</keyword>
<dbReference type="GO" id="GO:0015940">
    <property type="term" value="P:pantothenate biosynthetic process"/>
    <property type="evidence" value="ECO:0007669"/>
    <property type="project" value="UniProtKB-UniPathway"/>
</dbReference>
<comment type="function">
    <text evidence="4">Catalyzes the NADPH-dependent reduction of ketopantoate into pantoic acid.</text>
</comment>
<evidence type="ECO:0000256" key="2">
    <source>
        <dbReference type="ARBA" id="ARBA00022857"/>
    </source>
</evidence>
<keyword evidence="8" id="KW-1185">Reference proteome</keyword>
<dbReference type="PANTHER" id="PTHR21708:SF26">
    <property type="entry name" value="2-DEHYDROPANTOATE 2-REDUCTASE"/>
    <property type="match status" value="1"/>
</dbReference>
<dbReference type="GO" id="GO:0005737">
    <property type="term" value="C:cytoplasm"/>
    <property type="evidence" value="ECO:0007669"/>
    <property type="project" value="TreeGrafter"/>
</dbReference>
<keyword evidence="2 4" id="KW-0521">NADP</keyword>
<dbReference type="InterPro" id="IPR008927">
    <property type="entry name" value="6-PGluconate_DH-like_C_sf"/>
</dbReference>
<dbReference type="InterPro" id="IPR013328">
    <property type="entry name" value="6PGD_dom2"/>
</dbReference>
<gene>
    <name evidence="7" type="ORF">CLG94_01520</name>
</gene>
<dbReference type="Pfam" id="PF02558">
    <property type="entry name" value="ApbA"/>
    <property type="match status" value="1"/>
</dbReference>
<dbReference type="SUPFAM" id="SSF48179">
    <property type="entry name" value="6-phosphogluconate dehydrogenase C-terminal domain-like"/>
    <property type="match status" value="1"/>
</dbReference>
<reference evidence="7 8" key="1">
    <citation type="submission" date="2017-09" db="EMBL/GenBank/DDBJ databases">
        <title>Bloom of a denitrifying methanotroph, Candidatus Methylomirabilis limnetica, in a deep stratified lake.</title>
        <authorList>
            <person name="Graf J.S."/>
            <person name="Marchant H.K."/>
            <person name="Tienken D."/>
            <person name="Hach P.F."/>
            <person name="Brand A."/>
            <person name="Schubert C.J."/>
            <person name="Kuypers M.M."/>
            <person name="Milucka J."/>
        </authorList>
    </citation>
    <scope>NUCLEOTIDE SEQUENCE [LARGE SCALE GENOMIC DNA]</scope>
    <source>
        <strain evidence="7 8">Zug</strain>
    </source>
</reference>
<dbReference type="PANTHER" id="PTHR21708">
    <property type="entry name" value="PROBABLE 2-DEHYDROPANTOATE 2-REDUCTASE"/>
    <property type="match status" value="1"/>
</dbReference>
<comment type="similarity">
    <text evidence="1 4">Belongs to the ketopantoate reductase family.</text>
</comment>
<dbReference type="Pfam" id="PF08546">
    <property type="entry name" value="ApbA_C"/>
    <property type="match status" value="1"/>
</dbReference>
<name>A0A2T4U0S3_9BACT</name>
<comment type="catalytic activity">
    <reaction evidence="4">
        <text>(R)-pantoate + NADP(+) = 2-dehydropantoate + NADPH + H(+)</text>
        <dbReference type="Rhea" id="RHEA:16233"/>
        <dbReference type="ChEBI" id="CHEBI:11561"/>
        <dbReference type="ChEBI" id="CHEBI:15378"/>
        <dbReference type="ChEBI" id="CHEBI:15980"/>
        <dbReference type="ChEBI" id="CHEBI:57783"/>
        <dbReference type="ChEBI" id="CHEBI:58349"/>
        <dbReference type="EC" id="1.1.1.169"/>
    </reaction>
</comment>
<dbReference type="InterPro" id="IPR003710">
    <property type="entry name" value="ApbA"/>
</dbReference>
<protein>
    <recommendedName>
        <fullName evidence="4">2-dehydropantoate 2-reductase</fullName>
        <ecNumber evidence="4">1.1.1.169</ecNumber>
    </recommendedName>
    <alternativeName>
        <fullName evidence="4">Ketopantoate reductase</fullName>
    </alternativeName>
</protein>
<reference evidence="8" key="2">
    <citation type="journal article" date="2018" name="Environ. Microbiol.">
        <title>Bloom of a denitrifying methanotroph, 'Candidatus Methylomirabilis limnetica', in a deep stratified lake.</title>
        <authorList>
            <person name="Graf J.S."/>
            <person name="Mayr M.J."/>
            <person name="Marchant H.K."/>
            <person name="Tienken D."/>
            <person name="Hach P.F."/>
            <person name="Brand A."/>
            <person name="Schubert C.J."/>
            <person name="Kuypers M.M."/>
            <person name="Milucka J."/>
        </authorList>
    </citation>
    <scope>NUCLEOTIDE SEQUENCE [LARGE SCALE GENOMIC DNA]</scope>
    <source>
        <strain evidence="8">Zug</strain>
    </source>
</reference>